<dbReference type="Gene3D" id="3.10.105.10">
    <property type="entry name" value="Dipeptide-binding Protein, Domain 3"/>
    <property type="match status" value="1"/>
</dbReference>
<evidence type="ECO:0000313" key="7">
    <source>
        <dbReference type="Proteomes" id="UP001172142"/>
    </source>
</evidence>
<evidence type="ECO:0000259" key="5">
    <source>
        <dbReference type="Pfam" id="PF00496"/>
    </source>
</evidence>
<proteinExistence type="inferred from homology"/>
<reference evidence="6 7" key="1">
    <citation type="submission" date="2023-07" db="EMBL/GenBank/DDBJ databases">
        <title>Novel species in genus Planococcus.</title>
        <authorList>
            <person name="Ning S."/>
        </authorList>
    </citation>
    <scope>NUCLEOTIDE SEQUENCE [LARGE SCALE GENOMIC DNA]</scope>
    <source>
        <strain evidence="6 7">N017</strain>
    </source>
</reference>
<organism evidence="6 7">
    <name type="scientific">Planococcus shenhongbingii</name>
    <dbReference type="NCBI Taxonomy" id="3058398"/>
    <lineage>
        <taxon>Bacteria</taxon>
        <taxon>Bacillati</taxon>
        <taxon>Bacillota</taxon>
        <taxon>Bacilli</taxon>
        <taxon>Bacillales</taxon>
        <taxon>Caryophanaceae</taxon>
        <taxon>Planococcus</taxon>
    </lineage>
</organism>
<dbReference type="RefSeq" id="WP_301857233.1">
    <property type="nucleotide sequence ID" value="NZ_JAUJWU010000004.1"/>
</dbReference>
<comment type="subcellular location">
    <subcellularLocation>
        <location evidence="1">Cell envelope</location>
    </subcellularLocation>
</comment>
<keyword evidence="7" id="KW-1185">Reference proteome</keyword>
<dbReference type="InterPro" id="IPR039424">
    <property type="entry name" value="SBP_5"/>
</dbReference>
<dbReference type="InterPro" id="IPR000914">
    <property type="entry name" value="SBP_5_dom"/>
</dbReference>
<dbReference type="SUPFAM" id="SSF53850">
    <property type="entry name" value="Periplasmic binding protein-like II"/>
    <property type="match status" value="1"/>
</dbReference>
<protein>
    <submittedName>
        <fullName evidence="6">Peptide ABC transporter substrate-binding protein</fullName>
    </submittedName>
</protein>
<evidence type="ECO:0000256" key="4">
    <source>
        <dbReference type="ARBA" id="ARBA00022729"/>
    </source>
</evidence>
<dbReference type="EMBL" id="JAUJWU010000004">
    <property type="protein sequence ID" value="MDN7246881.1"/>
    <property type="molecule type" value="Genomic_DNA"/>
</dbReference>
<dbReference type="Proteomes" id="UP001172142">
    <property type="component" value="Unassembled WGS sequence"/>
</dbReference>
<evidence type="ECO:0000256" key="2">
    <source>
        <dbReference type="ARBA" id="ARBA00005695"/>
    </source>
</evidence>
<dbReference type="PANTHER" id="PTHR30290">
    <property type="entry name" value="PERIPLASMIC BINDING COMPONENT OF ABC TRANSPORTER"/>
    <property type="match status" value="1"/>
</dbReference>
<dbReference type="PIRSF" id="PIRSF002741">
    <property type="entry name" value="MppA"/>
    <property type="match status" value="1"/>
</dbReference>
<accession>A0ABT8NG63</accession>
<gene>
    <name evidence="6" type="ORF">QWY13_15430</name>
</gene>
<sequence length="550" mass="61854">MGRKLKAQALMIFMVFVLILSGCNFNSSEGSNEEGKTADEKEGAAGQVLNVSMTADIPTLDSTKAHDGIAFTVLNNVNEGLYRQDENHEAIEALVTDHVVSEDETVHTFTLRDSKWSNGDPVTAQDFEYAWKRVLAEASPYNFMFVTAGIKNAEAIMNEEKGAEELGVKALDEKTLEVTLESANPLFQSLLTFPTFLPQNQKYVEEQGDQYALEAENILFNGPFILTEWTHDQGWKYEKNEDYWDAKSVKLDAINSYVVKDSETGVNLYETNKVDRIVLSSESVDQYKADENFDTILEPEIIFLRFNHNHPVLGNKNIRQAVNMAIDKKSLTDVILKNGSTPLNGVVPKGFFKSPEGKDFRDLNGDFNTGTVEEAKKLWETGLKETGEKEVTVSINIADSDDHKKVAEYLQAQLEENLPGFKLDIKAVPFAQRLEIEKAIDYDISLSSWGPDYSDPMTYLDMWLKGGSANRMDYHNPELDKLVASARTETDLSKRYQTLLNIEKILLEEDAAIAPLYQEGTAVLMRNKIKDLLVHPTGASFSYKWTSIEE</sequence>
<comment type="caution">
    <text evidence="6">The sequence shown here is derived from an EMBL/GenBank/DDBJ whole genome shotgun (WGS) entry which is preliminary data.</text>
</comment>
<keyword evidence="4" id="KW-0732">Signal</keyword>
<keyword evidence="3" id="KW-0813">Transport</keyword>
<dbReference type="Gene3D" id="3.40.190.10">
    <property type="entry name" value="Periplasmic binding protein-like II"/>
    <property type="match status" value="1"/>
</dbReference>
<dbReference type="PROSITE" id="PS51257">
    <property type="entry name" value="PROKAR_LIPOPROTEIN"/>
    <property type="match status" value="1"/>
</dbReference>
<evidence type="ECO:0000313" key="6">
    <source>
        <dbReference type="EMBL" id="MDN7246881.1"/>
    </source>
</evidence>
<name>A0ABT8NG63_9BACL</name>
<dbReference type="Pfam" id="PF00496">
    <property type="entry name" value="SBP_bac_5"/>
    <property type="match status" value="1"/>
</dbReference>
<feature type="domain" description="Solute-binding protein family 5" evidence="5">
    <location>
        <begin position="91"/>
        <end position="469"/>
    </location>
</feature>
<dbReference type="InterPro" id="IPR030678">
    <property type="entry name" value="Peptide/Ni-bd"/>
</dbReference>
<dbReference type="CDD" id="cd08504">
    <property type="entry name" value="PBP2_OppA"/>
    <property type="match status" value="1"/>
</dbReference>
<dbReference type="Gene3D" id="3.90.76.10">
    <property type="entry name" value="Dipeptide-binding Protein, Domain 1"/>
    <property type="match status" value="1"/>
</dbReference>
<evidence type="ECO:0000256" key="1">
    <source>
        <dbReference type="ARBA" id="ARBA00004196"/>
    </source>
</evidence>
<dbReference type="PANTHER" id="PTHR30290:SF10">
    <property type="entry name" value="PERIPLASMIC OLIGOPEPTIDE-BINDING PROTEIN-RELATED"/>
    <property type="match status" value="1"/>
</dbReference>
<comment type="similarity">
    <text evidence="2">Belongs to the bacterial solute-binding protein 5 family.</text>
</comment>
<evidence type="ECO:0000256" key="3">
    <source>
        <dbReference type="ARBA" id="ARBA00022448"/>
    </source>
</evidence>